<feature type="domain" description="CCHC-type" evidence="3">
    <location>
        <begin position="219"/>
        <end position="232"/>
    </location>
</feature>
<accession>A0A9Q0G8D4</accession>
<dbReference type="Pfam" id="PF14111">
    <property type="entry name" value="DUF4283"/>
    <property type="match status" value="1"/>
</dbReference>
<keyword evidence="1" id="KW-0863">Zinc-finger</keyword>
<sequence>MLATGQPVGEEEDPWALEEEVEVEDGDILIEEGENGENIVLSATFKQRLEKPWEKAVIVKLLGREIGYRALQAKIRTIWNPTGPFKIIDLENNFYIVRFWDSSDYYHALTGGPWAIFQHALSVQPWHPDFRAETSSINRAVVWVRFQGFPVNKYHTQILRTMGNRLGSTLKIDIKTESQTRAKFATVAVAVDLSRPLKGKVWLDGECFKVIYEGLPQICFSCGRYGHSSFSCQFMKDAIGGEKGKEIEGQYTSFSVTSTSMGSQVPLKQPPNKPSDVGEWMVVPTRPRRPPKKPEDPKPLTPTTVVVGPTGSRY</sequence>
<dbReference type="OrthoDB" id="1096772at2759"/>
<evidence type="ECO:0000256" key="1">
    <source>
        <dbReference type="PROSITE-ProRule" id="PRU00047"/>
    </source>
</evidence>
<organism evidence="4 5">
    <name type="scientific">Turnera subulata</name>
    <dbReference type="NCBI Taxonomy" id="218843"/>
    <lineage>
        <taxon>Eukaryota</taxon>
        <taxon>Viridiplantae</taxon>
        <taxon>Streptophyta</taxon>
        <taxon>Embryophyta</taxon>
        <taxon>Tracheophyta</taxon>
        <taxon>Spermatophyta</taxon>
        <taxon>Magnoliopsida</taxon>
        <taxon>eudicotyledons</taxon>
        <taxon>Gunneridae</taxon>
        <taxon>Pentapetalae</taxon>
        <taxon>rosids</taxon>
        <taxon>fabids</taxon>
        <taxon>Malpighiales</taxon>
        <taxon>Passifloraceae</taxon>
        <taxon>Turnera</taxon>
    </lineage>
</organism>
<dbReference type="AlphaFoldDB" id="A0A9Q0G8D4"/>
<evidence type="ECO:0000256" key="2">
    <source>
        <dbReference type="SAM" id="MobiDB-lite"/>
    </source>
</evidence>
<reference evidence="4" key="1">
    <citation type="submission" date="2022-02" db="EMBL/GenBank/DDBJ databases">
        <authorList>
            <person name="Henning P.M."/>
            <person name="McCubbin A.G."/>
            <person name="Shore J.S."/>
        </authorList>
    </citation>
    <scope>NUCLEOTIDE SEQUENCE</scope>
    <source>
        <strain evidence="4">F60SS</strain>
        <tissue evidence="4">Leaves</tissue>
    </source>
</reference>
<keyword evidence="1" id="KW-0479">Metal-binding</keyword>
<dbReference type="PANTHER" id="PTHR31286">
    <property type="entry name" value="GLYCINE-RICH CELL WALL STRUCTURAL PROTEIN 1.8-LIKE"/>
    <property type="match status" value="1"/>
</dbReference>
<evidence type="ECO:0000259" key="3">
    <source>
        <dbReference type="PROSITE" id="PS50158"/>
    </source>
</evidence>
<dbReference type="InterPro" id="IPR001878">
    <property type="entry name" value="Znf_CCHC"/>
</dbReference>
<dbReference type="Proteomes" id="UP001141552">
    <property type="component" value="Unassembled WGS sequence"/>
</dbReference>
<reference evidence="4" key="2">
    <citation type="journal article" date="2023" name="Plants (Basel)">
        <title>Annotation of the Turnera subulata (Passifloraceae) Draft Genome Reveals the S-Locus Evolved after the Divergence of Turneroideae from Passifloroideae in a Stepwise Manner.</title>
        <authorList>
            <person name="Henning P.M."/>
            <person name="Roalson E.H."/>
            <person name="Mir W."/>
            <person name="McCubbin A.G."/>
            <person name="Shore J.S."/>
        </authorList>
    </citation>
    <scope>NUCLEOTIDE SEQUENCE</scope>
    <source>
        <strain evidence="4">F60SS</strain>
    </source>
</reference>
<keyword evidence="1" id="KW-0862">Zinc</keyword>
<protein>
    <recommendedName>
        <fullName evidence="3">CCHC-type domain-containing protein</fullName>
    </recommendedName>
</protein>
<feature type="compositionally biased region" description="Low complexity" evidence="2">
    <location>
        <begin position="301"/>
        <end position="314"/>
    </location>
</feature>
<feature type="region of interest" description="Disordered" evidence="2">
    <location>
        <begin position="260"/>
        <end position="314"/>
    </location>
</feature>
<evidence type="ECO:0000313" key="4">
    <source>
        <dbReference type="EMBL" id="KAJ4845048.1"/>
    </source>
</evidence>
<proteinExistence type="predicted"/>
<dbReference type="PANTHER" id="PTHR31286:SF99">
    <property type="entry name" value="DUF4283 DOMAIN-CONTAINING PROTEIN"/>
    <property type="match status" value="1"/>
</dbReference>
<gene>
    <name evidence="4" type="ORF">Tsubulata_010841</name>
</gene>
<dbReference type="InterPro" id="IPR025558">
    <property type="entry name" value="DUF4283"/>
</dbReference>
<dbReference type="InterPro" id="IPR040256">
    <property type="entry name" value="At4g02000-like"/>
</dbReference>
<evidence type="ECO:0000313" key="5">
    <source>
        <dbReference type="Proteomes" id="UP001141552"/>
    </source>
</evidence>
<dbReference type="EMBL" id="JAKUCV010001789">
    <property type="protein sequence ID" value="KAJ4845048.1"/>
    <property type="molecule type" value="Genomic_DNA"/>
</dbReference>
<comment type="caution">
    <text evidence="4">The sequence shown here is derived from an EMBL/GenBank/DDBJ whole genome shotgun (WGS) entry which is preliminary data.</text>
</comment>
<dbReference type="GO" id="GO:0003676">
    <property type="term" value="F:nucleic acid binding"/>
    <property type="evidence" value="ECO:0007669"/>
    <property type="project" value="InterPro"/>
</dbReference>
<dbReference type="GO" id="GO:0008270">
    <property type="term" value="F:zinc ion binding"/>
    <property type="evidence" value="ECO:0007669"/>
    <property type="project" value="UniProtKB-KW"/>
</dbReference>
<name>A0A9Q0G8D4_9ROSI</name>
<keyword evidence="5" id="KW-1185">Reference proteome</keyword>
<dbReference type="PROSITE" id="PS50158">
    <property type="entry name" value="ZF_CCHC"/>
    <property type="match status" value="1"/>
</dbReference>